<feature type="domain" description="HTH La-type RNA-binding" evidence="7">
    <location>
        <begin position="41"/>
        <end position="131"/>
    </location>
</feature>
<gene>
    <name evidence="9" type="ORF">WN48_04308</name>
</gene>
<dbReference type="InterPro" id="IPR000504">
    <property type="entry name" value="RRM_dom"/>
</dbReference>
<feature type="compositionally biased region" description="Polar residues" evidence="5">
    <location>
        <begin position="31"/>
        <end position="41"/>
    </location>
</feature>
<dbReference type="EMBL" id="KQ762518">
    <property type="protein sequence ID" value="OAD55778.1"/>
    <property type="molecule type" value="Genomic_DNA"/>
</dbReference>
<dbReference type="GO" id="GO:0045727">
    <property type="term" value="P:positive regulation of translation"/>
    <property type="evidence" value="ECO:0007669"/>
    <property type="project" value="TreeGrafter"/>
</dbReference>
<organism evidence="9 10">
    <name type="scientific">Eufriesea mexicana</name>
    <dbReference type="NCBI Taxonomy" id="516756"/>
    <lineage>
        <taxon>Eukaryota</taxon>
        <taxon>Metazoa</taxon>
        <taxon>Ecdysozoa</taxon>
        <taxon>Arthropoda</taxon>
        <taxon>Hexapoda</taxon>
        <taxon>Insecta</taxon>
        <taxon>Pterygota</taxon>
        <taxon>Neoptera</taxon>
        <taxon>Endopterygota</taxon>
        <taxon>Hymenoptera</taxon>
        <taxon>Apocrita</taxon>
        <taxon>Aculeata</taxon>
        <taxon>Apoidea</taxon>
        <taxon>Anthophila</taxon>
        <taxon>Apidae</taxon>
        <taxon>Eufriesea</taxon>
    </lineage>
</organism>
<dbReference type="PANTHER" id="PTHR22792">
    <property type="entry name" value="LUPUS LA PROTEIN-RELATED"/>
    <property type="match status" value="1"/>
</dbReference>
<dbReference type="InterPro" id="IPR036388">
    <property type="entry name" value="WH-like_DNA-bd_sf"/>
</dbReference>
<dbReference type="InterPro" id="IPR045180">
    <property type="entry name" value="La_dom_prot"/>
</dbReference>
<dbReference type="PROSITE" id="PS51939">
    <property type="entry name" value="XRRM"/>
    <property type="match status" value="1"/>
</dbReference>
<evidence type="ECO:0000259" key="6">
    <source>
        <dbReference type="PROSITE" id="PS50102"/>
    </source>
</evidence>
<dbReference type="SMART" id="SM00715">
    <property type="entry name" value="LA"/>
    <property type="match status" value="1"/>
</dbReference>
<keyword evidence="2 4" id="KW-0694">RNA-binding</keyword>
<accession>A0A310S9Y5</accession>
<dbReference type="InterPro" id="IPR014886">
    <property type="entry name" value="La_xRRM"/>
</dbReference>
<dbReference type="InterPro" id="IPR006630">
    <property type="entry name" value="La_HTH"/>
</dbReference>
<comment type="subcellular location">
    <subcellularLocation>
        <location evidence="1">Nucleus</location>
    </subcellularLocation>
</comment>
<dbReference type="InterPro" id="IPR036390">
    <property type="entry name" value="WH_DNA-bd_sf"/>
</dbReference>
<feature type="region of interest" description="Disordered" evidence="5">
    <location>
        <begin position="1"/>
        <end position="41"/>
    </location>
</feature>
<dbReference type="PRINTS" id="PR00302">
    <property type="entry name" value="LUPUSLA"/>
</dbReference>
<evidence type="ECO:0000313" key="10">
    <source>
        <dbReference type="Proteomes" id="UP000250275"/>
    </source>
</evidence>
<evidence type="ECO:0000256" key="3">
    <source>
        <dbReference type="ARBA" id="ARBA00023242"/>
    </source>
</evidence>
<dbReference type="InterPro" id="IPR002344">
    <property type="entry name" value="Lupus_La"/>
</dbReference>
<dbReference type="PANTHER" id="PTHR22792:SF166">
    <property type="entry name" value="LUPUS LA PROTEIN HOMOLOG"/>
    <property type="match status" value="1"/>
</dbReference>
<dbReference type="GO" id="GO:0005829">
    <property type="term" value="C:cytosol"/>
    <property type="evidence" value="ECO:0007669"/>
    <property type="project" value="TreeGrafter"/>
</dbReference>
<dbReference type="OrthoDB" id="439993at2759"/>
<dbReference type="SMART" id="SM00360">
    <property type="entry name" value="RRM"/>
    <property type="match status" value="2"/>
</dbReference>
<feature type="compositionally biased region" description="Basic and acidic residues" evidence="5">
    <location>
        <begin position="1"/>
        <end position="10"/>
    </location>
</feature>
<dbReference type="Proteomes" id="UP000250275">
    <property type="component" value="Unassembled WGS sequence"/>
</dbReference>
<dbReference type="GO" id="GO:0008033">
    <property type="term" value="P:tRNA processing"/>
    <property type="evidence" value="ECO:0007669"/>
    <property type="project" value="TreeGrafter"/>
</dbReference>
<dbReference type="SUPFAM" id="SSF54928">
    <property type="entry name" value="RNA-binding domain, RBD"/>
    <property type="match status" value="2"/>
</dbReference>
<dbReference type="Gene3D" id="3.30.70.330">
    <property type="match status" value="2"/>
</dbReference>
<dbReference type="GO" id="GO:0010494">
    <property type="term" value="C:cytoplasmic stress granule"/>
    <property type="evidence" value="ECO:0007669"/>
    <property type="project" value="TreeGrafter"/>
</dbReference>
<dbReference type="CDD" id="cd12291">
    <property type="entry name" value="RRM1_La"/>
    <property type="match status" value="1"/>
</dbReference>
<dbReference type="Pfam" id="PF08777">
    <property type="entry name" value="RRM_3"/>
    <property type="match status" value="1"/>
</dbReference>
<evidence type="ECO:0000259" key="8">
    <source>
        <dbReference type="PROSITE" id="PS51939"/>
    </source>
</evidence>
<protein>
    <submittedName>
        <fullName evidence="9">La protein like protein</fullName>
    </submittedName>
</protein>
<keyword evidence="10" id="KW-1185">Reference proteome</keyword>
<keyword evidence="3" id="KW-0539">Nucleus</keyword>
<dbReference type="SUPFAM" id="SSF46785">
    <property type="entry name" value="Winged helix' DNA-binding domain"/>
    <property type="match status" value="1"/>
</dbReference>
<evidence type="ECO:0000256" key="2">
    <source>
        <dbReference type="ARBA" id="ARBA00022884"/>
    </source>
</evidence>
<dbReference type="GO" id="GO:1990904">
    <property type="term" value="C:ribonucleoprotein complex"/>
    <property type="evidence" value="ECO:0007669"/>
    <property type="project" value="UniProtKB-UniRule"/>
</dbReference>
<sequence length="406" mass="47023">MENGQEETKVETVTNDAVDDEVKNEKPVSNVEENATKQISEEPSNELLERIKTQIEFYFGDVNMQRDKFLIEQTKLDDGWVPMTVMLNFKMLASMSQDTDVILKAIESSELMEISEDKKKIRRSPKHPLPVYNEEYRKAQEARTAYVKGFPLQDTNIEKLKAFFNDYEPFENIVMRKYQDKEKKLQFKGSIFIQFKTLENAKAFMARESIKYGDTELIRKWSADYSVDKAKEKEDRRQKRSEMKAKKSESGKEKDDKSGDENESEKDSVLPKGCVIHFSDIPDKCTREDIKDRLGELDASIAFIDFKIGDKEGWVRLQGENTAKAIIDKMSESKVLLRNKLVTCRVLEGQEEKNYLIMAEEQMANSRTKHIKGKKGKKGRNTQRGQRKRRNSETNDSVAAKKMSVD</sequence>
<feature type="domain" description="RRM" evidence="6">
    <location>
        <begin position="143"/>
        <end position="232"/>
    </location>
</feature>
<dbReference type="GO" id="GO:0003729">
    <property type="term" value="F:mRNA binding"/>
    <property type="evidence" value="ECO:0007669"/>
    <property type="project" value="TreeGrafter"/>
</dbReference>
<feature type="region of interest" description="Disordered" evidence="5">
    <location>
        <begin position="229"/>
        <end position="268"/>
    </location>
</feature>
<dbReference type="GO" id="GO:0005634">
    <property type="term" value="C:nucleus"/>
    <property type="evidence" value="ECO:0007669"/>
    <property type="project" value="UniProtKB-SubCell"/>
</dbReference>
<dbReference type="Pfam" id="PF00076">
    <property type="entry name" value="RRM_1"/>
    <property type="match status" value="1"/>
</dbReference>
<feature type="domain" description="XRRM" evidence="8">
    <location>
        <begin position="269"/>
        <end position="389"/>
    </location>
</feature>
<evidence type="ECO:0000313" key="9">
    <source>
        <dbReference type="EMBL" id="OAD55778.1"/>
    </source>
</evidence>
<evidence type="ECO:0000259" key="7">
    <source>
        <dbReference type="PROSITE" id="PS50961"/>
    </source>
</evidence>
<reference evidence="9 10" key="1">
    <citation type="submission" date="2015-07" db="EMBL/GenBank/DDBJ databases">
        <title>The genome of Eufriesea mexicana.</title>
        <authorList>
            <person name="Pan H."/>
            <person name="Kapheim K."/>
        </authorList>
    </citation>
    <scope>NUCLEOTIDE SEQUENCE [LARGE SCALE GENOMIC DNA]</scope>
    <source>
        <strain evidence="9">0111107269</strain>
        <tissue evidence="9">Whole body</tissue>
    </source>
</reference>
<dbReference type="PROSITE" id="PS50961">
    <property type="entry name" value="HTH_LA"/>
    <property type="match status" value="1"/>
</dbReference>
<evidence type="ECO:0000256" key="5">
    <source>
        <dbReference type="SAM" id="MobiDB-lite"/>
    </source>
</evidence>
<dbReference type="PROSITE" id="PS50102">
    <property type="entry name" value="RRM"/>
    <property type="match status" value="1"/>
</dbReference>
<dbReference type="InterPro" id="IPR035979">
    <property type="entry name" value="RBD_domain_sf"/>
</dbReference>
<feature type="region of interest" description="Disordered" evidence="5">
    <location>
        <begin position="364"/>
        <end position="406"/>
    </location>
</feature>
<evidence type="ECO:0000256" key="4">
    <source>
        <dbReference type="PROSITE-ProRule" id="PRU00332"/>
    </source>
</evidence>
<dbReference type="AlphaFoldDB" id="A0A310S9Y5"/>
<dbReference type="CDD" id="cd12541">
    <property type="entry name" value="RRM2_La"/>
    <property type="match status" value="1"/>
</dbReference>
<proteinExistence type="predicted"/>
<dbReference type="Gene3D" id="1.10.10.10">
    <property type="entry name" value="Winged helix-like DNA-binding domain superfamily/Winged helix DNA-binding domain"/>
    <property type="match status" value="1"/>
</dbReference>
<name>A0A310S9Y5_9HYME</name>
<evidence type="ECO:0000256" key="1">
    <source>
        <dbReference type="ARBA" id="ARBA00004123"/>
    </source>
</evidence>
<dbReference type="Pfam" id="PF05383">
    <property type="entry name" value="La"/>
    <property type="match status" value="1"/>
</dbReference>
<dbReference type="InterPro" id="IPR012677">
    <property type="entry name" value="Nucleotide-bd_a/b_plait_sf"/>
</dbReference>
<feature type="compositionally biased region" description="Basic residues" evidence="5">
    <location>
        <begin position="367"/>
        <end position="390"/>
    </location>
</feature>